<dbReference type="InterPro" id="IPR019147">
    <property type="entry name" value="SWAP_N_domain"/>
</dbReference>
<accession>A0A2G8L564</accession>
<dbReference type="InterPro" id="IPR040397">
    <property type="entry name" value="SWAP"/>
</dbReference>
<gene>
    <name evidence="5" type="ORF">BSL78_07710</name>
</gene>
<keyword evidence="1" id="KW-0507">mRNA processing</keyword>
<feature type="domain" description="Suppressor of white apricot N-terminal" evidence="4">
    <location>
        <begin position="39"/>
        <end position="168"/>
    </location>
</feature>
<dbReference type="PANTHER" id="PTHR13161:SF4">
    <property type="entry name" value="CLK4-ASSOCIATING SERINE_ARGININE RICH PROTEIN"/>
    <property type="match status" value="1"/>
</dbReference>
<evidence type="ECO:0000256" key="3">
    <source>
        <dbReference type="SAM" id="MobiDB-lite"/>
    </source>
</evidence>
<feature type="compositionally biased region" description="Basic residues" evidence="3">
    <location>
        <begin position="257"/>
        <end position="267"/>
    </location>
</feature>
<evidence type="ECO:0000313" key="5">
    <source>
        <dbReference type="EMBL" id="PIK55394.1"/>
    </source>
</evidence>
<sequence>MWAEARRQEKKIRGIMVDFKKRAERRREYYEKIRQDPTQFLRLHGRSCKINLEQSVAEAAESPATMMPWQGDSTNMIDRFDVRAHLDMIPPMNPIKPKLTSDEEKDERRCNYERYRILVQNEYARISEEQCLKQIEVDETFPLHSKSRENQKLETKKAAIGFTYEDSTPHEPESKQDKWEEEESEESDSSLSDIDLDVEIEVAELTDEQKQQVNVMGERFGMGKTNMVRNLERERLEAEDFKRAKEEEAEKALYSGRKSRRERRALI</sequence>
<feature type="compositionally biased region" description="Basic and acidic residues" evidence="3">
    <location>
        <begin position="148"/>
        <end position="157"/>
    </location>
</feature>
<name>A0A2G8L564_STIJA</name>
<dbReference type="Proteomes" id="UP000230750">
    <property type="component" value="Unassembled WGS sequence"/>
</dbReference>
<feature type="compositionally biased region" description="Acidic residues" evidence="3">
    <location>
        <begin position="179"/>
        <end position="194"/>
    </location>
</feature>
<dbReference type="AlphaFoldDB" id="A0A2G8L564"/>
<evidence type="ECO:0000313" key="6">
    <source>
        <dbReference type="Proteomes" id="UP000230750"/>
    </source>
</evidence>
<proteinExistence type="predicted"/>
<evidence type="ECO:0000256" key="1">
    <source>
        <dbReference type="ARBA" id="ARBA00022664"/>
    </source>
</evidence>
<dbReference type="OrthoDB" id="10070965at2759"/>
<dbReference type="SMART" id="SM01141">
    <property type="entry name" value="DRY_EERY"/>
    <property type="match status" value="1"/>
</dbReference>
<feature type="compositionally biased region" description="Basic and acidic residues" evidence="3">
    <location>
        <begin position="167"/>
        <end position="178"/>
    </location>
</feature>
<protein>
    <submittedName>
        <fullName evidence="5">Putative CLK4-associating serine/arginine rich protein isoform X2</fullName>
    </submittedName>
</protein>
<evidence type="ECO:0000256" key="2">
    <source>
        <dbReference type="ARBA" id="ARBA00023187"/>
    </source>
</evidence>
<evidence type="ECO:0000259" key="4">
    <source>
        <dbReference type="SMART" id="SM01141"/>
    </source>
</evidence>
<keyword evidence="6" id="KW-1185">Reference proteome</keyword>
<keyword evidence="2" id="KW-0508">mRNA splicing</keyword>
<dbReference type="GO" id="GO:0008380">
    <property type="term" value="P:RNA splicing"/>
    <property type="evidence" value="ECO:0007669"/>
    <property type="project" value="UniProtKB-KW"/>
</dbReference>
<dbReference type="Pfam" id="PF09750">
    <property type="entry name" value="DRY_EERY"/>
    <property type="match status" value="1"/>
</dbReference>
<reference evidence="5 6" key="1">
    <citation type="journal article" date="2017" name="PLoS Biol.">
        <title>The sea cucumber genome provides insights into morphological evolution and visceral regeneration.</title>
        <authorList>
            <person name="Zhang X."/>
            <person name="Sun L."/>
            <person name="Yuan J."/>
            <person name="Sun Y."/>
            <person name="Gao Y."/>
            <person name="Zhang L."/>
            <person name="Li S."/>
            <person name="Dai H."/>
            <person name="Hamel J.F."/>
            <person name="Liu C."/>
            <person name="Yu Y."/>
            <person name="Liu S."/>
            <person name="Lin W."/>
            <person name="Guo K."/>
            <person name="Jin S."/>
            <person name="Xu P."/>
            <person name="Storey K.B."/>
            <person name="Huan P."/>
            <person name="Zhang T."/>
            <person name="Zhou Y."/>
            <person name="Zhang J."/>
            <person name="Lin C."/>
            <person name="Li X."/>
            <person name="Xing L."/>
            <person name="Huo D."/>
            <person name="Sun M."/>
            <person name="Wang L."/>
            <person name="Mercier A."/>
            <person name="Li F."/>
            <person name="Yang H."/>
            <person name="Xiang J."/>
        </authorList>
    </citation>
    <scope>NUCLEOTIDE SEQUENCE [LARGE SCALE GENOMIC DNA]</scope>
    <source>
        <strain evidence="5">Shaxun</strain>
        <tissue evidence="5">Muscle</tissue>
    </source>
</reference>
<organism evidence="5 6">
    <name type="scientific">Stichopus japonicus</name>
    <name type="common">Sea cucumber</name>
    <dbReference type="NCBI Taxonomy" id="307972"/>
    <lineage>
        <taxon>Eukaryota</taxon>
        <taxon>Metazoa</taxon>
        <taxon>Echinodermata</taxon>
        <taxon>Eleutherozoa</taxon>
        <taxon>Echinozoa</taxon>
        <taxon>Holothuroidea</taxon>
        <taxon>Aspidochirotacea</taxon>
        <taxon>Aspidochirotida</taxon>
        <taxon>Stichopodidae</taxon>
        <taxon>Apostichopus</taxon>
    </lineage>
</organism>
<dbReference type="GO" id="GO:0006397">
    <property type="term" value="P:mRNA processing"/>
    <property type="evidence" value="ECO:0007669"/>
    <property type="project" value="UniProtKB-KW"/>
</dbReference>
<feature type="region of interest" description="Disordered" evidence="3">
    <location>
        <begin position="148"/>
        <end position="194"/>
    </location>
</feature>
<dbReference type="PANTHER" id="PTHR13161">
    <property type="entry name" value="SPLICING FACTOR SUPPRESSOR OF WHITE APRICOT"/>
    <property type="match status" value="1"/>
</dbReference>
<comment type="caution">
    <text evidence="5">The sequence shown here is derived from an EMBL/GenBank/DDBJ whole genome shotgun (WGS) entry which is preliminary data.</text>
</comment>
<feature type="region of interest" description="Disordered" evidence="3">
    <location>
        <begin position="246"/>
        <end position="267"/>
    </location>
</feature>
<dbReference type="EMBL" id="MRZV01000217">
    <property type="protein sequence ID" value="PIK55394.1"/>
    <property type="molecule type" value="Genomic_DNA"/>
</dbReference>